<organism evidence="2 3">
    <name type="scientific">Hamiltosporidium tvaerminnensis</name>
    <dbReference type="NCBI Taxonomy" id="1176355"/>
    <lineage>
        <taxon>Eukaryota</taxon>
        <taxon>Fungi</taxon>
        <taxon>Fungi incertae sedis</taxon>
        <taxon>Microsporidia</taxon>
        <taxon>Dubosqiidae</taxon>
        <taxon>Hamiltosporidium</taxon>
    </lineage>
</organism>
<dbReference type="InterPro" id="IPR040382">
    <property type="entry name" value="NOL10/Enp2"/>
</dbReference>
<name>A0A4Q9KTH3_9MICR</name>
<dbReference type="EMBL" id="PITJ01001914">
    <property type="protein sequence ID" value="TBT98083.1"/>
    <property type="molecule type" value="Genomic_DNA"/>
</dbReference>
<dbReference type="Pfam" id="PF23098">
    <property type="entry name" value="Beta-prop_NOL10_N"/>
    <property type="match status" value="1"/>
</dbReference>
<protein>
    <recommendedName>
        <fullName evidence="1">Nucleolar protein 10-like N-terminal domain-containing protein</fullName>
    </recommendedName>
</protein>
<feature type="domain" description="Nucleolar protein 10-like N-terminal" evidence="1">
    <location>
        <begin position="6"/>
        <end position="300"/>
    </location>
</feature>
<dbReference type="InterPro" id="IPR036322">
    <property type="entry name" value="WD40_repeat_dom_sf"/>
</dbReference>
<evidence type="ECO:0000313" key="3">
    <source>
        <dbReference type="Proteomes" id="UP000292362"/>
    </source>
</evidence>
<dbReference type="AlphaFoldDB" id="A0A4Q9KTH3"/>
<dbReference type="PANTHER" id="PTHR14927:SF0">
    <property type="entry name" value="NUCLEOLAR PROTEIN 10"/>
    <property type="match status" value="1"/>
</dbReference>
<accession>A0A4Q9KTH3</accession>
<dbReference type="PANTHER" id="PTHR14927">
    <property type="entry name" value="NUCLEOLAR PROTEIN 10"/>
    <property type="match status" value="1"/>
</dbReference>
<dbReference type="Gene3D" id="2.130.10.10">
    <property type="entry name" value="YVTN repeat-like/Quinoprotein amine dehydrogenase"/>
    <property type="match status" value="1"/>
</dbReference>
<proteinExistence type="predicted"/>
<dbReference type="Proteomes" id="UP000292362">
    <property type="component" value="Unassembled WGS sequence"/>
</dbReference>
<dbReference type="GO" id="GO:0000462">
    <property type="term" value="P:maturation of SSU-rRNA from tricistronic rRNA transcript (SSU-rRNA, 5.8S rRNA, LSU-rRNA)"/>
    <property type="evidence" value="ECO:0007669"/>
    <property type="project" value="TreeGrafter"/>
</dbReference>
<dbReference type="InterPro" id="IPR056551">
    <property type="entry name" value="Beta-prop_NOL10_N"/>
</dbReference>
<dbReference type="SUPFAM" id="SSF50978">
    <property type="entry name" value="WD40 repeat-like"/>
    <property type="match status" value="1"/>
</dbReference>
<comment type="caution">
    <text evidence="2">The sequence shown here is derived from an EMBL/GenBank/DDBJ whole genome shotgun (WGS) entry which is preliminary data.</text>
</comment>
<evidence type="ECO:0000259" key="1">
    <source>
        <dbReference type="Pfam" id="PF23098"/>
    </source>
</evidence>
<evidence type="ECO:0000313" key="2">
    <source>
        <dbReference type="EMBL" id="TBT98083.1"/>
    </source>
</evidence>
<dbReference type="GO" id="GO:0030686">
    <property type="term" value="C:90S preribosome"/>
    <property type="evidence" value="ECO:0007669"/>
    <property type="project" value="TreeGrafter"/>
</dbReference>
<dbReference type="VEuPathDB" id="MicrosporidiaDB:CWI37_1914p0030"/>
<reference evidence="2 3" key="1">
    <citation type="submission" date="2017-12" db="EMBL/GenBank/DDBJ databases">
        <authorList>
            <person name="Pombert J.-F."/>
            <person name="Haag K.L."/>
            <person name="Ebert D."/>
        </authorList>
    </citation>
    <scope>NUCLEOTIDE SEQUENCE [LARGE SCALE GENOMIC DNA]</scope>
    <source>
        <strain evidence="2">FI-OER-3-3</strain>
    </source>
</reference>
<dbReference type="GO" id="GO:0032040">
    <property type="term" value="C:small-subunit processome"/>
    <property type="evidence" value="ECO:0007669"/>
    <property type="project" value="TreeGrafter"/>
</dbReference>
<gene>
    <name evidence="2" type="ORF">CWI37_1914p0030</name>
</gene>
<dbReference type="InterPro" id="IPR015943">
    <property type="entry name" value="WD40/YVTN_repeat-like_dom_sf"/>
</dbReference>
<sequence length="376" mass="43706">MNCSNLKIIQSFEFPEACIAMKMTEDKTHIITCGSYKPQLRIYDLNELNLKVERHMESEGKKIEILEEDYGKIAILRNDRYIEFHAKYGLHHLVRIPKLGNDLSFNKISAELLICGDSSDIYRFNLEQGRFLKSLISECDNINSIKINPVHNLICGVGNKITFFDPRSRNCLKNFVSENVEEYSSISFNNNGINFCVGTEDGNIIVYDLRSKKELFIKKHQNENKIKEILYSDKNIYSLDQKTLNVWNLNQDLVKIETGFVQNTFIVDDGFVSIGGDTPEIHCYYSSILGKSPTWCTQMDTLDLNSKNINLDNFVIITKKEMQDYNLQSYLEKGKIFQHLNRYMIDSNLYNSLTNKNTKIETRKTKEIKKNYKLIK</sequence>